<reference evidence="1 2" key="1">
    <citation type="submission" date="2017-02" db="EMBL/GenBank/DDBJ databases">
        <title>Amycolatopsis azurea DSM 43854 draft genome.</title>
        <authorList>
            <person name="Mayilraj S."/>
        </authorList>
    </citation>
    <scope>NUCLEOTIDE SEQUENCE [LARGE SCALE GENOMIC DNA]</scope>
    <source>
        <strain evidence="1 2">DSM 43854</strain>
    </source>
</reference>
<dbReference type="Proteomes" id="UP000188551">
    <property type="component" value="Unassembled WGS sequence"/>
</dbReference>
<organism evidence="1 2">
    <name type="scientific">Amycolatopsis azurea DSM 43854</name>
    <dbReference type="NCBI Taxonomy" id="1238180"/>
    <lineage>
        <taxon>Bacteria</taxon>
        <taxon>Bacillati</taxon>
        <taxon>Actinomycetota</taxon>
        <taxon>Actinomycetes</taxon>
        <taxon>Pseudonocardiales</taxon>
        <taxon>Pseudonocardiaceae</taxon>
        <taxon>Amycolatopsis</taxon>
    </lineage>
</organism>
<comment type="caution">
    <text evidence="1">The sequence shown here is derived from an EMBL/GenBank/DDBJ whole genome shotgun (WGS) entry which is preliminary data.</text>
</comment>
<proteinExistence type="predicted"/>
<protein>
    <submittedName>
        <fullName evidence="1">Uncharacterized protein</fullName>
    </submittedName>
</protein>
<keyword evidence="2" id="KW-1185">Reference proteome</keyword>
<evidence type="ECO:0000313" key="2">
    <source>
        <dbReference type="Proteomes" id="UP000188551"/>
    </source>
</evidence>
<name>A0ABX3JAX1_9PSEU</name>
<sequence>MLRQMQNLCIVPEISEVFFRLSVFKLAYLGLRKSQPATQQLLIERLPEQLKVARVVPIRLEDLPNVMTREGCAKRISLEEFISKLCRGCPQLVALLPQALAAHSGRIVGSEQGPAFRAVP</sequence>
<accession>A0ABX3JAX1</accession>
<evidence type="ECO:0000313" key="1">
    <source>
        <dbReference type="EMBL" id="OOC04113.1"/>
    </source>
</evidence>
<gene>
    <name evidence="1" type="ORF">B0293_24595</name>
</gene>
<dbReference type="EMBL" id="MUXN01000018">
    <property type="protein sequence ID" value="OOC04113.1"/>
    <property type="molecule type" value="Genomic_DNA"/>
</dbReference>